<dbReference type="Proteomes" id="UP000243498">
    <property type="component" value="Unassembled WGS sequence"/>
</dbReference>
<dbReference type="OrthoDB" id="5352000at2759"/>
<comment type="caution">
    <text evidence="3">The sequence shown here is derived from an EMBL/GenBank/DDBJ whole genome shotgun (WGS) entry which is preliminary data.</text>
</comment>
<proteinExistence type="predicted"/>
<feature type="compositionally biased region" description="Low complexity" evidence="1">
    <location>
        <begin position="342"/>
        <end position="362"/>
    </location>
</feature>
<feature type="compositionally biased region" description="Polar residues" evidence="1">
    <location>
        <begin position="575"/>
        <end position="601"/>
    </location>
</feature>
<feature type="compositionally biased region" description="Polar residues" evidence="1">
    <location>
        <begin position="678"/>
        <end position="690"/>
    </location>
</feature>
<evidence type="ECO:0000313" key="4">
    <source>
        <dbReference type="Proteomes" id="UP000243498"/>
    </source>
</evidence>
<dbReference type="Gene3D" id="2.120.10.80">
    <property type="entry name" value="Kelch-type beta propeller"/>
    <property type="match status" value="1"/>
</dbReference>
<feature type="region of interest" description="Disordered" evidence="1">
    <location>
        <begin position="479"/>
        <end position="511"/>
    </location>
</feature>
<name>A0A167I5U6_METRR</name>
<organism evidence="3 4">
    <name type="scientific">Metarhizium rileyi (strain RCEF 4871)</name>
    <name type="common">Nomuraea rileyi</name>
    <dbReference type="NCBI Taxonomy" id="1649241"/>
    <lineage>
        <taxon>Eukaryota</taxon>
        <taxon>Fungi</taxon>
        <taxon>Dikarya</taxon>
        <taxon>Ascomycota</taxon>
        <taxon>Pezizomycotina</taxon>
        <taxon>Sordariomycetes</taxon>
        <taxon>Hypocreomycetidae</taxon>
        <taxon>Hypocreales</taxon>
        <taxon>Clavicipitaceae</taxon>
        <taxon>Metarhizium</taxon>
    </lineage>
</organism>
<feature type="region of interest" description="Disordered" evidence="1">
    <location>
        <begin position="533"/>
        <end position="557"/>
    </location>
</feature>
<feature type="compositionally biased region" description="Polar residues" evidence="1">
    <location>
        <begin position="707"/>
        <end position="722"/>
    </location>
</feature>
<dbReference type="AlphaFoldDB" id="A0A167I5U6"/>
<sequence>MPAPQPPLSLDNSCTVVYNGTLYSHSPEGFMSIRLEDGAKWRMLDPGVKVRGATCVGSAKPKNVDPAFFVIGGQAEDDNYPGLQKYTYSTEKWSTVRPTDMVTKHRRWHSSTYIEATDTILIFGGNQDGISGPSADTFTILASEPYTVTKPPLTGVPSNQPPASSRPILTSATDADAILVGGGDNADHAKVYWFSTGGNWRYADSSLAKPIGKDTGSIQGTVVTGEDGSKNLILFDLSQSPNQVSRVVIMDGNGKSMSNSPVITSRDVDQGKRDLTSANWPKYNSTLAPMETRQNYAMARGPNGTIVFSGGNPDSPIALFDTKQNTWMNATTFFDSTQKVLSSPSTTSSATSTPTFSSSTTSSSTAVATSIAAAAVPTASNKSEDSGLSSNVILGITLGSIAGFFVILGLVLLLLRRRKKQLGHTETGRPSRTPSEEKDMFAFHKSTFPHAGQLMGHRPQASTESYSSVAILMGRMNKEKSGLSRKPSNDTARSSVSSLHKHLKSTISKPIPQDMVHPSLLAHDERGVAFAPSVAEPRPRNGPTEIHHGTRRSSGWNRYWSGGSALQILGLGNGKRNTMTSEQSSRYSDVSKNPRATQDSATVPPLNFEGQPAVNSVNCGSPVVAQHTDKMPFTEGMSGTIERPVSPVSSGYSSGIPESINETWDPMEANKPWGANRAPSSAYTPSSYRTSELPGDVLVAQPPPTGVSRQPQLAMASTSDMSWLNLGDQSRV</sequence>
<dbReference type="EMBL" id="AZHC01000004">
    <property type="protein sequence ID" value="OAA48696.1"/>
    <property type="molecule type" value="Genomic_DNA"/>
</dbReference>
<keyword evidence="2" id="KW-1133">Transmembrane helix</keyword>
<dbReference type="InterPro" id="IPR015915">
    <property type="entry name" value="Kelch-typ_b-propeller"/>
</dbReference>
<feature type="transmembrane region" description="Helical" evidence="2">
    <location>
        <begin position="392"/>
        <end position="415"/>
    </location>
</feature>
<dbReference type="SUPFAM" id="SSF117281">
    <property type="entry name" value="Kelch motif"/>
    <property type="match status" value="1"/>
</dbReference>
<keyword evidence="4" id="KW-1185">Reference proteome</keyword>
<evidence type="ECO:0000256" key="2">
    <source>
        <dbReference type="SAM" id="Phobius"/>
    </source>
</evidence>
<feature type="region of interest" description="Disordered" evidence="1">
    <location>
        <begin position="340"/>
        <end position="362"/>
    </location>
</feature>
<dbReference type="STRING" id="1081105.A0A167I5U6"/>
<dbReference type="OMA" id="FQDQGME"/>
<feature type="region of interest" description="Disordered" evidence="1">
    <location>
        <begin position="670"/>
        <end position="732"/>
    </location>
</feature>
<feature type="region of interest" description="Disordered" evidence="1">
    <location>
        <begin position="635"/>
        <end position="654"/>
    </location>
</feature>
<accession>A0A167I5U6</accession>
<evidence type="ECO:0000256" key="1">
    <source>
        <dbReference type="SAM" id="MobiDB-lite"/>
    </source>
</evidence>
<gene>
    <name evidence="3" type="ORF">NOR_01946</name>
</gene>
<keyword evidence="2" id="KW-0812">Transmembrane</keyword>
<reference evidence="3 4" key="1">
    <citation type="journal article" date="2016" name="Genome Biol. Evol.">
        <title>Divergent and convergent evolution of fungal pathogenicity.</title>
        <authorList>
            <person name="Shang Y."/>
            <person name="Xiao G."/>
            <person name="Zheng P."/>
            <person name="Cen K."/>
            <person name="Zhan S."/>
            <person name="Wang C."/>
        </authorList>
    </citation>
    <scope>NUCLEOTIDE SEQUENCE [LARGE SCALE GENOMIC DNA]</scope>
    <source>
        <strain evidence="3 4">RCEF 4871</strain>
    </source>
</reference>
<feature type="region of interest" description="Disordered" evidence="1">
    <location>
        <begin position="574"/>
        <end position="603"/>
    </location>
</feature>
<evidence type="ECO:0000313" key="3">
    <source>
        <dbReference type="EMBL" id="OAA48696.1"/>
    </source>
</evidence>
<feature type="compositionally biased region" description="Low complexity" evidence="1">
    <location>
        <begin position="644"/>
        <end position="654"/>
    </location>
</feature>
<keyword evidence="2" id="KW-0472">Membrane</keyword>
<protein>
    <submittedName>
        <fullName evidence="3">Pre-mRNA splicing factor CLF1</fullName>
    </submittedName>
</protein>